<feature type="domain" description="Cytochrome b561 bacterial/Ni-hydrogenase" evidence="14">
    <location>
        <begin position="6"/>
        <end position="176"/>
    </location>
</feature>
<evidence type="ECO:0000256" key="1">
    <source>
        <dbReference type="ARBA" id="ARBA00001970"/>
    </source>
</evidence>
<comment type="similarity">
    <text evidence="12">Belongs to the cytochrome b561 family.</text>
</comment>
<comment type="caution">
    <text evidence="15">The sequence shown here is derived from an EMBL/GenBank/DDBJ whole genome shotgun (WGS) entry which is preliminary data.</text>
</comment>
<evidence type="ECO:0000259" key="14">
    <source>
        <dbReference type="Pfam" id="PF01292"/>
    </source>
</evidence>
<dbReference type="RefSeq" id="WP_182973368.1">
    <property type="nucleotide sequence ID" value="NZ_JABEQN010000006.1"/>
</dbReference>
<dbReference type="EMBL" id="JABEQN010000006">
    <property type="protein sequence ID" value="MBB2193362.1"/>
    <property type="molecule type" value="Genomic_DNA"/>
</dbReference>
<keyword evidence="8" id="KW-0249">Electron transport</keyword>
<feature type="transmembrane region" description="Helical" evidence="13">
    <location>
        <begin position="90"/>
        <end position="107"/>
    </location>
</feature>
<keyword evidence="4" id="KW-1003">Cell membrane</keyword>
<dbReference type="Gene3D" id="1.20.950.20">
    <property type="entry name" value="Transmembrane di-heme cytochromes, Chain C"/>
    <property type="match status" value="1"/>
</dbReference>
<name>A0A7W4IJX5_9PROT</name>
<dbReference type="PANTHER" id="PTHR30529:SF6">
    <property type="entry name" value="BLL0291 PROTEIN"/>
    <property type="match status" value="1"/>
</dbReference>
<evidence type="ECO:0000256" key="9">
    <source>
        <dbReference type="ARBA" id="ARBA00022989"/>
    </source>
</evidence>
<sequence>MRPIEHFPLFARILHWLMAAMILVMLFIGIIMVSTVEPAYHRLIDLHRPLGICILLLAVVRLVNRLLMRIPPLPETLPPALRLAARTSHIVLYALMIAMPLVGWGMLSAEAYPVVMWSDFALPPILPHDPTLFAILRGLHTWLALTLFGAVLVHLAAALMHGLLLRDDVLPSMTGGRRHRAVDDPAS</sequence>
<keyword evidence="11 13" id="KW-0472">Membrane</keyword>
<evidence type="ECO:0000256" key="13">
    <source>
        <dbReference type="SAM" id="Phobius"/>
    </source>
</evidence>
<dbReference type="Proteomes" id="UP000540490">
    <property type="component" value="Unassembled WGS sequence"/>
</dbReference>
<protein>
    <submittedName>
        <fullName evidence="15">Cytochrome b</fullName>
    </submittedName>
</protein>
<dbReference type="AlphaFoldDB" id="A0A7W4IJX5"/>
<dbReference type="InterPro" id="IPR052168">
    <property type="entry name" value="Cytochrome_b561_oxidase"/>
</dbReference>
<accession>A0A7W4IJX5</accession>
<reference evidence="17 18" key="1">
    <citation type="submission" date="2020-04" db="EMBL/GenBank/DDBJ databases">
        <title>Description of novel Gluconacetobacter.</title>
        <authorList>
            <person name="Sombolestani A."/>
        </authorList>
    </citation>
    <scope>NUCLEOTIDE SEQUENCE [LARGE SCALE GENOMIC DNA]</scope>
    <source>
        <strain evidence="16 17">LMG 1728</strain>
        <strain evidence="15 18">LMG 1731</strain>
    </source>
</reference>
<evidence type="ECO:0000313" key="16">
    <source>
        <dbReference type="EMBL" id="MBB2193362.1"/>
    </source>
</evidence>
<keyword evidence="5" id="KW-0349">Heme</keyword>
<organism evidence="15 18">
    <name type="scientific">Gluconacetobacter dulcium</name>
    <dbReference type="NCBI Taxonomy" id="2729096"/>
    <lineage>
        <taxon>Bacteria</taxon>
        <taxon>Pseudomonadati</taxon>
        <taxon>Pseudomonadota</taxon>
        <taxon>Alphaproteobacteria</taxon>
        <taxon>Acetobacterales</taxon>
        <taxon>Acetobacteraceae</taxon>
        <taxon>Gluconacetobacter</taxon>
    </lineage>
</organism>
<evidence type="ECO:0000256" key="11">
    <source>
        <dbReference type="ARBA" id="ARBA00023136"/>
    </source>
</evidence>
<gene>
    <name evidence="16" type="ORF">HLH25_06850</name>
    <name evidence="15" type="ORF">HLH26_06680</name>
</gene>
<evidence type="ECO:0000313" key="17">
    <source>
        <dbReference type="Proteomes" id="UP000540490"/>
    </source>
</evidence>
<evidence type="ECO:0000313" key="15">
    <source>
        <dbReference type="EMBL" id="MBB2164230.1"/>
    </source>
</evidence>
<dbReference type="GO" id="GO:0046872">
    <property type="term" value="F:metal ion binding"/>
    <property type="evidence" value="ECO:0007669"/>
    <property type="project" value="UniProtKB-KW"/>
</dbReference>
<dbReference type="InterPro" id="IPR011577">
    <property type="entry name" value="Cyt_b561_bac/Ni-Hgenase"/>
</dbReference>
<evidence type="ECO:0000256" key="5">
    <source>
        <dbReference type="ARBA" id="ARBA00022617"/>
    </source>
</evidence>
<keyword evidence="3" id="KW-0813">Transport</keyword>
<comment type="subcellular location">
    <subcellularLocation>
        <location evidence="2">Cell membrane</location>
        <topology evidence="2">Multi-pass membrane protein</topology>
    </subcellularLocation>
</comment>
<keyword evidence="9 13" id="KW-1133">Transmembrane helix</keyword>
<dbReference type="GO" id="GO:0020037">
    <property type="term" value="F:heme binding"/>
    <property type="evidence" value="ECO:0007669"/>
    <property type="project" value="TreeGrafter"/>
</dbReference>
<dbReference type="Proteomes" id="UP000561077">
    <property type="component" value="Unassembled WGS sequence"/>
</dbReference>
<evidence type="ECO:0000313" key="18">
    <source>
        <dbReference type="Proteomes" id="UP000561077"/>
    </source>
</evidence>
<dbReference type="Pfam" id="PF01292">
    <property type="entry name" value="Ni_hydr_CYTB"/>
    <property type="match status" value="1"/>
</dbReference>
<dbReference type="GO" id="GO:0009055">
    <property type="term" value="F:electron transfer activity"/>
    <property type="evidence" value="ECO:0007669"/>
    <property type="project" value="InterPro"/>
</dbReference>
<evidence type="ECO:0000256" key="6">
    <source>
        <dbReference type="ARBA" id="ARBA00022692"/>
    </source>
</evidence>
<comment type="cofactor">
    <cofactor evidence="1">
        <name>heme b</name>
        <dbReference type="ChEBI" id="CHEBI:60344"/>
    </cofactor>
</comment>
<evidence type="ECO:0000256" key="3">
    <source>
        <dbReference type="ARBA" id="ARBA00022448"/>
    </source>
</evidence>
<evidence type="ECO:0000256" key="12">
    <source>
        <dbReference type="ARBA" id="ARBA00037975"/>
    </source>
</evidence>
<keyword evidence="7" id="KW-0479">Metal-binding</keyword>
<evidence type="ECO:0000256" key="4">
    <source>
        <dbReference type="ARBA" id="ARBA00022475"/>
    </source>
</evidence>
<keyword evidence="17" id="KW-1185">Reference proteome</keyword>
<evidence type="ECO:0000256" key="8">
    <source>
        <dbReference type="ARBA" id="ARBA00022982"/>
    </source>
</evidence>
<dbReference type="EMBL" id="JABEQO010000006">
    <property type="protein sequence ID" value="MBB2164230.1"/>
    <property type="molecule type" value="Genomic_DNA"/>
</dbReference>
<proteinExistence type="inferred from homology"/>
<dbReference type="PANTHER" id="PTHR30529">
    <property type="entry name" value="CYTOCHROME B561"/>
    <property type="match status" value="1"/>
</dbReference>
<feature type="transmembrane region" description="Helical" evidence="13">
    <location>
        <begin position="142"/>
        <end position="165"/>
    </location>
</feature>
<dbReference type="GO" id="GO:0005886">
    <property type="term" value="C:plasma membrane"/>
    <property type="evidence" value="ECO:0007669"/>
    <property type="project" value="UniProtKB-SubCell"/>
</dbReference>
<evidence type="ECO:0000256" key="7">
    <source>
        <dbReference type="ARBA" id="ARBA00022723"/>
    </source>
</evidence>
<keyword evidence="6 13" id="KW-0812">Transmembrane</keyword>
<evidence type="ECO:0000256" key="10">
    <source>
        <dbReference type="ARBA" id="ARBA00023004"/>
    </source>
</evidence>
<dbReference type="InterPro" id="IPR016174">
    <property type="entry name" value="Di-haem_cyt_TM"/>
</dbReference>
<feature type="transmembrane region" description="Helical" evidence="13">
    <location>
        <begin position="46"/>
        <end position="63"/>
    </location>
</feature>
<evidence type="ECO:0000256" key="2">
    <source>
        <dbReference type="ARBA" id="ARBA00004651"/>
    </source>
</evidence>
<feature type="transmembrane region" description="Helical" evidence="13">
    <location>
        <begin position="12"/>
        <end position="34"/>
    </location>
</feature>
<dbReference type="GO" id="GO:0022904">
    <property type="term" value="P:respiratory electron transport chain"/>
    <property type="evidence" value="ECO:0007669"/>
    <property type="project" value="InterPro"/>
</dbReference>
<dbReference type="SUPFAM" id="SSF81342">
    <property type="entry name" value="Transmembrane di-heme cytochromes"/>
    <property type="match status" value="1"/>
</dbReference>
<keyword evidence="10" id="KW-0408">Iron</keyword>